<comment type="caution">
    <text evidence="2">The sequence shown here is derived from an EMBL/GenBank/DDBJ whole genome shotgun (WGS) entry which is preliminary data.</text>
</comment>
<proteinExistence type="predicted"/>
<evidence type="ECO:0000259" key="1">
    <source>
        <dbReference type="PROSITE" id="PS51186"/>
    </source>
</evidence>
<gene>
    <name evidence="2" type="ORF">ACFQMN_15950</name>
</gene>
<sequence>MEPILRGPRVHLGPVTDEHLDTISKWFNNSFFLRRLDAFPARPRSVDSLKEWRNEAADSNTEFIFSICEGDTFIGYVSLDGILWNQRNGWLAIAIGDPSHQGEGYGTEAMKLLIDYAFYELNLHRLQLTVFEYNQPAIWLYEKLGFTYEGAQREFILRDGGRYDMFMYGLLSHEWDEKNAQEPR</sequence>
<dbReference type="CDD" id="cd04301">
    <property type="entry name" value="NAT_SF"/>
    <property type="match status" value="1"/>
</dbReference>
<feature type="domain" description="N-acetyltransferase" evidence="1">
    <location>
        <begin position="10"/>
        <end position="170"/>
    </location>
</feature>
<dbReference type="Proteomes" id="UP001596494">
    <property type="component" value="Unassembled WGS sequence"/>
</dbReference>
<accession>A0ABW2K876</accession>
<dbReference type="PANTHER" id="PTHR43415:SF3">
    <property type="entry name" value="GNAT-FAMILY ACETYLTRANSFERASE"/>
    <property type="match status" value="1"/>
</dbReference>
<dbReference type="InterPro" id="IPR000182">
    <property type="entry name" value="GNAT_dom"/>
</dbReference>
<organism evidence="2 3">
    <name type="scientific">Halobacillus campisalis</name>
    <dbReference type="NCBI Taxonomy" id="435909"/>
    <lineage>
        <taxon>Bacteria</taxon>
        <taxon>Bacillati</taxon>
        <taxon>Bacillota</taxon>
        <taxon>Bacilli</taxon>
        <taxon>Bacillales</taxon>
        <taxon>Bacillaceae</taxon>
        <taxon>Halobacillus</taxon>
    </lineage>
</organism>
<dbReference type="InterPro" id="IPR016181">
    <property type="entry name" value="Acyl_CoA_acyltransferase"/>
</dbReference>
<dbReference type="EC" id="2.3.-.-" evidence="2"/>
<name>A0ABW2K876_9BACI</name>
<dbReference type="PANTHER" id="PTHR43415">
    <property type="entry name" value="SPERMIDINE N(1)-ACETYLTRANSFERASE"/>
    <property type="match status" value="1"/>
</dbReference>
<keyword evidence="2" id="KW-0012">Acyltransferase</keyword>
<dbReference type="Pfam" id="PF13302">
    <property type="entry name" value="Acetyltransf_3"/>
    <property type="match status" value="1"/>
</dbReference>
<dbReference type="SUPFAM" id="SSF55729">
    <property type="entry name" value="Acyl-CoA N-acyltransferases (Nat)"/>
    <property type="match status" value="1"/>
</dbReference>
<dbReference type="RefSeq" id="WP_289214762.1">
    <property type="nucleotide sequence ID" value="NZ_JAPVRC010000002.1"/>
</dbReference>
<keyword evidence="3" id="KW-1185">Reference proteome</keyword>
<dbReference type="EMBL" id="JBHTBY010000017">
    <property type="protein sequence ID" value="MFC7322358.1"/>
    <property type="molecule type" value="Genomic_DNA"/>
</dbReference>
<keyword evidence="2" id="KW-0808">Transferase</keyword>
<dbReference type="GO" id="GO:0016746">
    <property type="term" value="F:acyltransferase activity"/>
    <property type="evidence" value="ECO:0007669"/>
    <property type="project" value="UniProtKB-KW"/>
</dbReference>
<evidence type="ECO:0000313" key="3">
    <source>
        <dbReference type="Proteomes" id="UP001596494"/>
    </source>
</evidence>
<evidence type="ECO:0000313" key="2">
    <source>
        <dbReference type="EMBL" id="MFC7322358.1"/>
    </source>
</evidence>
<dbReference type="Gene3D" id="3.40.630.30">
    <property type="match status" value="1"/>
</dbReference>
<reference evidence="3" key="1">
    <citation type="journal article" date="2019" name="Int. J. Syst. Evol. Microbiol.">
        <title>The Global Catalogue of Microorganisms (GCM) 10K type strain sequencing project: providing services to taxonomists for standard genome sequencing and annotation.</title>
        <authorList>
            <consortium name="The Broad Institute Genomics Platform"/>
            <consortium name="The Broad Institute Genome Sequencing Center for Infectious Disease"/>
            <person name="Wu L."/>
            <person name="Ma J."/>
        </authorList>
    </citation>
    <scope>NUCLEOTIDE SEQUENCE [LARGE SCALE GENOMIC DNA]</scope>
    <source>
        <strain evidence="3">CCUG 73951</strain>
    </source>
</reference>
<dbReference type="PROSITE" id="PS51186">
    <property type="entry name" value="GNAT"/>
    <property type="match status" value="1"/>
</dbReference>
<protein>
    <submittedName>
        <fullName evidence="2">GNAT family N-acetyltransferase</fullName>
        <ecNumber evidence="2">2.3.-.-</ecNumber>
    </submittedName>
</protein>